<reference evidence="1" key="1">
    <citation type="submission" date="2024-02" db="EMBL/GenBank/DDBJ databases">
        <title>Metagenome Assembled Genome of Zalaria obscura JY119.</title>
        <authorList>
            <person name="Vighnesh L."/>
            <person name="Jagadeeshwari U."/>
            <person name="Venkata Ramana C."/>
            <person name="Sasikala C."/>
        </authorList>
    </citation>
    <scope>NUCLEOTIDE SEQUENCE</scope>
    <source>
        <strain evidence="1">JY119</strain>
    </source>
</reference>
<evidence type="ECO:0000313" key="2">
    <source>
        <dbReference type="Proteomes" id="UP001320706"/>
    </source>
</evidence>
<proteinExistence type="predicted"/>
<accession>A0ACC3SEX3</accession>
<dbReference type="Proteomes" id="UP001320706">
    <property type="component" value="Unassembled WGS sequence"/>
</dbReference>
<gene>
    <name evidence="1" type="ORF">M8818_003663</name>
</gene>
<organism evidence="1 2">
    <name type="scientific">Zalaria obscura</name>
    <dbReference type="NCBI Taxonomy" id="2024903"/>
    <lineage>
        <taxon>Eukaryota</taxon>
        <taxon>Fungi</taxon>
        <taxon>Dikarya</taxon>
        <taxon>Ascomycota</taxon>
        <taxon>Pezizomycotina</taxon>
        <taxon>Dothideomycetes</taxon>
        <taxon>Dothideomycetidae</taxon>
        <taxon>Dothideales</taxon>
        <taxon>Zalariaceae</taxon>
        <taxon>Zalaria</taxon>
    </lineage>
</organism>
<evidence type="ECO:0000313" key="1">
    <source>
        <dbReference type="EMBL" id="KAK8210175.1"/>
    </source>
</evidence>
<comment type="caution">
    <text evidence="1">The sequence shown here is derived from an EMBL/GenBank/DDBJ whole genome shotgun (WGS) entry which is preliminary data.</text>
</comment>
<name>A0ACC3SEX3_9PEZI</name>
<dbReference type="EMBL" id="JAMKPW020000016">
    <property type="protein sequence ID" value="KAK8210175.1"/>
    <property type="molecule type" value="Genomic_DNA"/>
</dbReference>
<protein>
    <submittedName>
        <fullName evidence="1">Uncharacterized protein</fullName>
    </submittedName>
</protein>
<keyword evidence="2" id="KW-1185">Reference proteome</keyword>
<sequence length="84" mass="9131">MNSATAVRSSSGACWSRWSPSQDDRLLRTFVLPHEVVRDGVHRRTSGGSPPSAADSSWHAAEAQVGPLCLAVRTERPPAYYPLI</sequence>